<feature type="region of interest" description="Disordered" evidence="1">
    <location>
        <begin position="185"/>
        <end position="282"/>
    </location>
</feature>
<keyword evidence="2" id="KW-0812">Transmembrane</keyword>
<evidence type="ECO:0000313" key="4">
    <source>
        <dbReference type="Proteomes" id="UP000238823"/>
    </source>
</evidence>
<dbReference type="Proteomes" id="UP000238823">
    <property type="component" value="Unassembled WGS sequence"/>
</dbReference>
<dbReference type="AlphaFoldDB" id="A0A2S9YCD2"/>
<proteinExistence type="predicted"/>
<protein>
    <submittedName>
        <fullName evidence="3">Uncharacterized protein</fullName>
    </submittedName>
</protein>
<gene>
    <name evidence="3" type="ORF">ENSA7_55410</name>
</gene>
<evidence type="ECO:0000256" key="2">
    <source>
        <dbReference type="SAM" id="Phobius"/>
    </source>
</evidence>
<feature type="transmembrane region" description="Helical" evidence="2">
    <location>
        <begin position="140"/>
        <end position="160"/>
    </location>
</feature>
<keyword evidence="2" id="KW-1133">Transmembrane helix</keyword>
<evidence type="ECO:0000313" key="3">
    <source>
        <dbReference type="EMBL" id="PRQ02712.1"/>
    </source>
</evidence>
<dbReference type="EMBL" id="PVNL01000111">
    <property type="protein sequence ID" value="PRQ02712.1"/>
    <property type="molecule type" value="Genomic_DNA"/>
</dbReference>
<reference evidence="3 4" key="1">
    <citation type="submission" date="2018-03" db="EMBL/GenBank/DDBJ databases">
        <title>Draft Genome Sequences of the Obligatory Marine Myxobacteria Enhygromyxa salina SWB007.</title>
        <authorList>
            <person name="Poehlein A."/>
            <person name="Moghaddam J.A."/>
            <person name="Harms H."/>
            <person name="Alanjari M."/>
            <person name="Koenig G.M."/>
            <person name="Daniel R."/>
            <person name="Schaeberle T.F."/>
        </authorList>
    </citation>
    <scope>NUCLEOTIDE SEQUENCE [LARGE SCALE GENOMIC DNA]</scope>
    <source>
        <strain evidence="3 4">SWB007</strain>
    </source>
</reference>
<feature type="compositionally biased region" description="Acidic residues" evidence="1">
    <location>
        <begin position="185"/>
        <end position="207"/>
    </location>
</feature>
<organism evidence="3 4">
    <name type="scientific">Enhygromyxa salina</name>
    <dbReference type="NCBI Taxonomy" id="215803"/>
    <lineage>
        <taxon>Bacteria</taxon>
        <taxon>Pseudomonadati</taxon>
        <taxon>Myxococcota</taxon>
        <taxon>Polyangia</taxon>
        <taxon>Nannocystales</taxon>
        <taxon>Nannocystaceae</taxon>
        <taxon>Enhygromyxa</taxon>
    </lineage>
</organism>
<evidence type="ECO:0000256" key="1">
    <source>
        <dbReference type="SAM" id="MobiDB-lite"/>
    </source>
</evidence>
<feature type="compositionally biased region" description="Low complexity" evidence="1">
    <location>
        <begin position="208"/>
        <end position="241"/>
    </location>
</feature>
<name>A0A2S9YCD2_9BACT</name>
<keyword evidence="2" id="KW-0472">Membrane</keyword>
<sequence length="367" mass="37665">MMPNHCEECRANESMGARRGRCKTCSRAVGTPRVGALTGQRNENSSLFSLEALAGLSMTPARAAPATEGSGLIDIRAMRAMLNPEAGDGATRGAGRDNNTLLPSFGEGGFGGLAADRLVTVAPAPSAQTQSRSSSARGPLYAVIGVLGLGVLGLAAALVLDQPSAPSSPEQVVVVAPAVEPVEPDEPVEAADDEAPADDEPPVDDPVAEPQPELAAKVSKPASKPANKPASKPANKPINKPTSKPDKPLDVDCLLNNKLPQCDTDQVSERPPPKPTAPEQDLANKLSQSDILAGVGPIKTAAKTCGSGTAVVIKFSVKGATGSVVSASPLEEHSASAVGKCVANAAKRATFPKFQAEQQGFTFTFRL</sequence>
<accession>A0A2S9YCD2</accession>
<comment type="caution">
    <text evidence="3">The sequence shown here is derived from an EMBL/GenBank/DDBJ whole genome shotgun (WGS) entry which is preliminary data.</text>
</comment>